<dbReference type="GO" id="GO:0005524">
    <property type="term" value="F:ATP binding"/>
    <property type="evidence" value="ECO:0007669"/>
    <property type="project" value="InterPro"/>
</dbReference>
<evidence type="ECO:0000256" key="1">
    <source>
        <dbReference type="ARBA" id="ARBA00004651"/>
    </source>
</evidence>
<evidence type="ECO:0000256" key="5">
    <source>
        <dbReference type="SAM" id="Phobius"/>
    </source>
</evidence>
<proteinExistence type="predicted"/>
<dbReference type="EMBL" id="QXIW01000038">
    <property type="protein sequence ID" value="RIE11419.1"/>
    <property type="molecule type" value="Genomic_DNA"/>
</dbReference>
<organism evidence="6 7">
    <name type="scientific">Candidatus Cryosericum hinesii</name>
    <dbReference type="NCBI Taxonomy" id="2290915"/>
    <lineage>
        <taxon>Bacteria</taxon>
        <taxon>Pseudomonadati</taxon>
        <taxon>Caldisericota/Cryosericota group</taxon>
        <taxon>Candidatus Cryosericota</taxon>
        <taxon>Candidatus Cryosericia</taxon>
        <taxon>Candidatus Cryosericales</taxon>
        <taxon>Candidatus Cryosericaceae</taxon>
        <taxon>Candidatus Cryosericum</taxon>
    </lineage>
</organism>
<reference evidence="6 7" key="1">
    <citation type="submission" date="2018-09" db="EMBL/GenBank/DDBJ databases">
        <title>Discovery and Ecogenomic Context for Candidatus Cryosericales, a Global Caldiserica Order Active in Thawing Permafrost.</title>
        <authorList>
            <person name="Martinez M.A."/>
            <person name="Woodcroft B.J."/>
            <person name="Ignacio Espinoza J.C."/>
            <person name="Zayed A."/>
            <person name="Singleton C.M."/>
            <person name="Boyd J."/>
            <person name="Li Y.-F."/>
            <person name="Purvine S."/>
            <person name="Maughan H."/>
            <person name="Hodgkins S.B."/>
            <person name="Anderson D."/>
            <person name="Sederholm M."/>
            <person name="Temperton B."/>
            <person name="Saleska S.R."/>
            <person name="Tyson G.W."/>
            <person name="Rich V.I."/>
        </authorList>
    </citation>
    <scope>NUCLEOTIDE SEQUENCE [LARGE SCALE GENOMIC DNA]</scope>
    <source>
        <strain evidence="6 7">SMC3</strain>
    </source>
</reference>
<gene>
    <name evidence="6" type="ORF">SMC3_09090</name>
</gene>
<sequence>MAGISNDETQERSFDTTLMARLLKFARPYWWMLLISLVLICILTAKTIACPLIVRQAIDNYIDPTTARFVRVDALEDVQTANGVVGGVDRFVLGGHSYYDSTELTKGLRLSGKSVQTTDVSLYVVAPDKARQLGIDRL</sequence>
<dbReference type="Proteomes" id="UP000266042">
    <property type="component" value="Unassembled WGS sequence"/>
</dbReference>
<keyword evidence="3 5" id="KW-1133">Transmembrane helix</keyword>
<dbReference type="Gene3D" id="1.20.1560.10">
    <property type="entry name" value="ABC transporter type 1, transmembrane domain"/>
    <property type="match status" value="1"/>
</dbReference>
<evidence type="ECO:0000256" key="2">
    <source>
        <dbReference type="ARBA" id="ARBA00022692"/>
    </source>
</evidence>
<dbReference type="AlphaFoldDB" id="A0A398DCS7"/>
<feature type="non-terminal residue" evidence="6">
    <location>
        <position position="138"/>
    </location>
</feature>
<comment type="caution">
    <text evidence="6">The sequence shown here is derived from an EMBL/GenBank/DDBJ whole genome shotgun (WGS) entry which is preliminary data.</text>
</comment>
<keyword evidence="4 5" id="KW-0472">Membrane</keyword>
<dbReference type="GO" id="GO:0005886">
    <property type="term" value="C:plasma membrane"/>
    <property type="evidence" value="ECO:0007669"/>
    <property type="project" value="UniProtKB-SubCell"/>
</dbReference>
<keyword evidence="2 5" id="KW-0812">Transmembrane</keyword>
<evidence type="ECO:0000313" key="6">
    <source>
        <dbReference type="EMBL" id="RIE11419.1"/>
    </source>
</evidence>
<protein>
    <submittedName>
        <fullName evidence="6">Uncharacterized protein</fullName>
    </submittedName>
</protein>
<dbReference type="InterPro" id="IPR036640">
    <property type="entry name" value="ABC1_TM_sf"/>
</dbReference>
<accession>A0A398DCS7</accession>
<evidence type="ECO:0000256" key="3">
    <source>
        <dbReference type="ARBA" id="ARBA00022989"/>
    </source>
</evidence>
<evidence type="ECO:0000256" key="4">
    <source>
        <dbReference type="ARBA" id="ARBA00023136"/>
    </source>
</evidence>
<name>A0A398DCS7_9BACT</name>
<comment type="subcellular location">
    <subcellularLocation>
        <location evidence="1">Cell membrane</location>
        <topology evidence="1">Multi-pass membrane protein</topology>
    </subcellularLocation>
</comment>
<feature type="transmembrane region" description="Helical" evidence="5">
    <location>
        <begin position="29"/>
        <end position="54"/>
    </location>
</feature>
<dbReference type="SUPFAM" id="SSF90123">
    <property type="entry name" value="ABC transporter transmembrane region"/>
    <property type="match status" value="1"/>
</dbReference>
<evidence type="ECO:0000313" key="7">
    <source>
        <dbReference type="Proteomes" id="UP000266042"/>
    </source>
</evidence>